<dbReference type="InterPro" id="IPR025263">
    <property type="entry name" value="YhdP_central"/>
</dbReference>
<name>A0ABQ1NRV2_9GAMM</name>
<dbReference type="InterPro" id="IPR011836">
    <property type="entry name" value="YhdP"/>
</dbReference>
<feature type="domain" description="YhdP central" evidence="2">
    <location>
        <begin position="5"/>
        <end position="1261"/>
    </location>
</feature>
<comment type="caution">
    <text evidence="3">The sequence shown here is derived from an EMBL/GenBank/DDBJ whole genome shotgun (WGS) entry which is preliminary data.</text>
</comment>
<dbReference type="Proteomes" id="UP000597301">
    <property type="component" value="Unassembled WGS sequence"/>
</dbReference>
<dbReference type="EMBL" id="BMHM01000002">
    <property type="protein sequence ID" value="GGC81388.1"/>
    <property type="molecule type" value="Genomic_DNA"/>
</dbReference>
<proteinExistence type="predicted"/>
<dbReference type="PANTHER" id="PTHR38690:SF1">
    <property type="entry name" value="PROTEASE"/>
    <property type="match status" value="1"/>
</dbReference>
<gene>
    <name evidence="3" type="ORF">GCM10011382_09470</name>
</gene>
<sequence length="1267" mass="137814">MLGTLAALLLVLRLFASQVDALTPRLEALLEARMGVPVTIEHVALSLERNDLHFQLDSLHAETLDDQALISLDRLSLRLDVWASLRQLAPIFSDARMFGLEFHLYQQDDAAWGWPAPATLPLGVAPQPDVNLESLDAWAGLLLRQRLWVDNSRVMLHGQQQTVMLHAPSLLLNGDQRRTRLEGALNIVDAPDTAESELPAMSMRAEMQPGEQGFRDFSAALQLDMQLDHLVVLAALFRPDQMPFVEQVGGQVQLWGRWHKGALADARLALDIPELTLRKDVEYAVLRNIQASGQWLRDGEGGEAWLSGNAETVEWAQPEGISDGPALPRHWYLSHQPGRWELRTSAFELSSLAAWREYALLPESLTRVLQTLSPRGQVQGLRLGQREGRWGVDAALTNVAVLPWQQAPGGGPLDAWVQARDLRGRVTFSSAGDSILYFPELFEVPMQLRHAEGVVEWVYDGPNTMISGRDLNVDWDGARISGGFGLITGQQSGQFGLDITFADVDALSRPLSQWLPMKAFEPSLREWLANDIGGVVPQGSLKLSQPLGPAASSDQLSATLALEITQGHLPIAPEWPRLEDVAGRLLWKGGVLQAEVDHAQSQGVEVSQGAIRMEEEQPLQLSGRLNSDGSSLLNFVQAMPEMGALPLSDLSVNGTIEGDIALVLPLDNVEALQLEINARPALANVTYASAPIDLRHVGGALNWQQVGEEHSVLGVLVAQWLGGDIRAELMTNERIVLQGGVEASALLALAGLPAEQARQVINGQTQWQGMVSLAPNPTLSLESRLIGITSSLPEPFTKTREQPWPWRLQAELDRGRVSTEIADKAAARFLMQDDGSLAIEAVLGNAVQRPNWPSQPGWRLEAGVETLDPMAWYAALSPLMSGRASVSPSGGENTPLDIALRADCLRFRDECFGSFNASGTLTGQRAALELSGDILSGRVDYQPASERPLDIAISRLVLDRLLDLPAKQHDATAAAPNSWVDAIETQHAPAVPIPDWLAALPNGRLRLAELSVEDTRLGPLTAYWQTDDRRFSLSPVGLTLGQLSARGELVWEGNAVNSRTRADISIQGGDVGTALERLNQPVAMRSRTTDLAAELTWPGAPWQMDLSRAGGEMRADIRDGRFVTLESTPARLVGLLNFDNILRRLRFDFSDLTGQGTAFDRVHGAADVAQGQLLLRGPLQIDAPATTLTLTGSVNLLARELDQRLGVTLPVSQSLPIAAIAVGAPIVGGALFIADQLFGDALDQATTIYYRVRGPWTSPQVTLEGPQ</sequence>
<organism evidence="3 4">
    <name type="scientific">Vreelandella lutescens</name>
    <dbReference type="NCBI Taxonomy" id="1602943"/>
    <lineage>
        <taxon>Bacteria</taxon>
        <taxon>Pseudomonadati</taxon>
        <taxon>Pseudomonadota</taxon>
        <taxon>Gammaproteobacteria</taxon>
        <taxon>Oceanospirillales</taxon>
        <taxon>Halomonadaceae</taxon>
        <taxon>Vreelandella</taxon>
    </lineage>
</organism>
<dbReference type="PANTHER" id="PTHR38690">
    <property type="entry name" value="PROTEASE-RELATED"/>
    <property type="match status" value="1"/>
</dbReference>
<dbReference type="Pfam" id="PF13116">
    <property type="entry name" value="YhdP"/>
    <property type="match status" value="1"/>
</dbReference>
<dbReference type="RefSeq" id="WP_308421445.1">
    <property type="nucleotide sequence ID" value="NZ_BMHM01000002.1"/>
</dbReference>
<keyword evidence="1" id="KW-0732">Signal</keyword>
<reference evidence="4" key="1">
    <citation type="journal article" date="2019" name="Int. J. Syst. Evol. Microbiol.">
        <title>The Global Catalogue of Microorganisms (GCM) 10K type strain sequencing project: providing services to taxonomists for standard genome sequencing and annotation.</title>
        <authorList>
            <consortium name="The Broad Institute Genomics Platform"/>
            <consortium name="The Broad Institute Genome Sequencing Center for Infectious Disease"/>
            <person name="Wu L."/>
            <person name="Ma J."/>
        </authorList>
    </citation>
    <scope>NUCLEOTIDE SEQUENCE [LARGE SCALE GENOMIC DNA]</scope>
    <source>
        <strain evidence="4">CGMCC 1.15122</strain>
    </source>
</reference>
<evidence type="ECO:0000313" key="4">
    <source>
        <dbReference type="Proteomes" id="UP000597301"/>
    </source>
</evidence>
<evidence type="ECO:0000256" key="1">
    <source>
        <dbReference type="SAM" id="SignalP"/>
    </source>
</evidence>
<evidence type="ECO:0000259" key="2">
    <source>
        <dbReference type="Pfam" id="PF13116"/>
    </source>
</evidence>
<feature type="signal peptide" evidence="1">
    <location>
        <begin position="1"/>
        <end position="21"/>
    </location>
</feature>
<evidence type="ECO:0000313" key="3">
    <source>
        <dbReference type="EMBL" id="GGC81388.1"/>
    </source>
</evidence>
<protein>
    <submittedName>
        <fullName evidence="3">TIGR02099 family protein</fullName>
    </submittedName>
</protein>
<accession>A0ABQ1NRV2</accession>
<feature type="chain" id="PRO_5046655791" evidence="1">
    <location>
        <begin position="22"/>
        <end position="1267"/>
    </location>
</feature>
<keyword evidence="4" id="KW-1185">Reference proteome</keyword>